<dbReference type="Proteomes" id="UP001241110">
    <property type="component" value="Unassembled WGS sequence"/>
</dbReference>
<name>A0AAE3QUM3_9BACT</name>
<evidence type="ECO:0000256" key="4">
    <source>
        <dbReference type="ARBA" id="ARBA00022989"/>
    </source>
</evidence>
<keyword evidence="2" id="KW-1003">Cell membrane</keyword>
<dbReference type="AlphaFoldDB" id="A0AAE3QUM3"/>
<dbReference type="EMBL" id="JASJOS010000010">
    <property type="protein sequence ID" value="MDJ1483069.1"/>
    <property type="molecule type" value="Genomic_DNA"/>
</dbReference>
<feature type="transmembrane region" description="Helical" evidence="6">
    <location>
        <begin position="374"/>
        <end position="396"/>
    </location>
</feature>
<evidence type="ECO:0000256" key="1">
    <source>
        <dbReference type="ARBA" id="ARBA00004651"/>
    </source>
</evidence>
<dbReference type="GO" id="GO:0022857">
    <property type="term" value="F:transmembrane transporter activity"/>
    <property type="evidence" value="ECO:0007669"/>
    <property type="project" value="TreeGrafter"/>
</dbReference>
<proteinExistence type="predicted"/>
<dbReference type="RefSeq" id="WP_313982610.1">
    <property type="nucleotide sequence ID" value="NZ_JASJOS010000010.1"/>
</dbReference>
<evidence type="ECO:0000259" key="8">
    <source>
        <dbReference type="Pfam" id="PF12704"/>
    </source>
</evidence>
<evidence type="ECO:0000256" key="6">
    <source>
        <dbReference type="SAM" id="Phobius"/>
    </source>
</evidence>
<reference evidence="9" key="1">
    <citation type="submission" date="2023-05" db="EMBL/GenBank/DDBJ databases">
        <authorList>
            <person name="Zhang X."/>
        </authorList>
    </citation>
    <scope>NUCLEOTIDE SEQUENCE</scope>
    <source>
        <strain evidence="9">YF14B1</strain>
    </source>
</reference>
<comment type="caution">
    <text evidence="9">The sequence shown here is derived from an EMBL/GenBank/DDBJ whole genome shotgun (WGS) entry which is preliminary data.</text>
</comment>
<dbReference type="Pfam" id="PF02687">
    <property type="entry name" value="FtsX"/>
    <property type="match status" value="2"/>
</dbReference>
<feature type="domain" description="ABC3 transporter permease C-terminal" evidence="7">
    <location>
        <begin position="380"/>
        <end position="495"/>
    </location>
</feature>
<evidence type="ECO:0000256" key="3">
    <source>
        <dbReference type="ARBA" id="ARBA00022692"/>
    </source>
</evidence>
<gene>
    <name evidence="9" type="ORF">QNI16_21385</name>
</gene>
<feature type="transmembrane region" description="Helical" evidence="6">
    <location>
        <begin position="467"/>
        <end position="491"/>
    </location>
</feature>
<evidence type="ECO:0000313" key="9">
    <source>
        <dbReference type="EMBL" id="MDJ1483069.1"/>
    </source>
</evidence>
<feature type="domain" description="ABC3 transporter permease C-terminal" evidence="7">
    <location>
        <begin position="763"/>
        <end position="875"/>
    </location>
</feature>
<dbReference type="InterPro" id="IPR047699">
    <property type="entry name" value="Permease_put_prefix"/>
</dbReference>
<dbReference type="InterPro" id="IPR050250">
    <property type="entry name" value="Macrolide_Exporter_MacB"/>
</dbReference>
<sequence>MNSFNNPLPETPKPPQWIKQLLGWFHPDETLEEVEGDLDELYKYWYTRSGKFSANVHYFIDVVSVLPPFVRRRSTKHAYSTPLLSQTMLRNYFKIAFRNLTRNRGYSFINIFGLATGMAVAMLIGLWVYDELTYNTYYQNHNRIAKVMQSFTFNGESGAGEYMPAPLIEELRTVYKDDFTYVVPSSWTGEHIMAYKDNKFMKTGNYIGPQAPEMLSLKMLSGTHAGLKDPSSILLSESVAKALFGEEDPMGKIVKLDNRLNVKVTGVYEDMPFNTEFKDITFMAPWDLYVSTQGWVKRAIDNAEWENNSWQLLAQIAPKADFNKVSEKIKDIKIRHNPELANFKIKVFLHPMSDWHLYSEWDKKTGKQGGRIQFVWLFSIIGIFVLLLACINFMNLATARSEKRAKEVGIRKSIGSMRSQLIGQFFGESLLVTLVAFAICVLLLALALPIFNTIADKQMTMPWFNPVFWLAGIAFSVFTGLIAGSYPALYLSSFDPVSVLKGTFRAGKLASMPRKVLVVVQFTVSITLIIGTLIVFLQIQYAKNRPVGYDRSGLITVTMNTPELYNNYNALRDELLKTGAVIDMSTSSAPATDLNSQNGGFEWEGKDPNFREALGTIGVSHDFGKTVGWQFVAGRDFSRQFASDSSGMVLNETAIRYMGLKDPVGKTIKWRDRPFIVVGVIKDMVMESPFSPISPTSFMLNYGWANVINIKLNPTYSARESLAKIETVFHKFNPGSPFDFKFTDQQYALKFAAEERIGTLASIFAGLAIFISCLGLFGMASFVAEQRTKEIGIRKVLGASVLNLWKLLSQDFVVLVLIAFCIATPIAWYFLTNWLTKYEYRIEISWWVFAITGLGALVITLLTVSFQSIKAALTNPVKSLRTE</sequence>
<feature type="transmembrane region" description="Helical" evidence="6">
    <location>
        <begin position="108"/>
        <end position="129"/>
    </location>
</feature>
<organism evidence="9 10">
    <name type="scientific">Xanthocytophaga flava</name>
    <dbReference type="NCBI Taxonomy" id="3048013"/>
    <lineage>
        <taxon>Bacteria</taxon>
        <taxon>Pseudomonadati</taxon>
        <taxon>Bacteroidota</taxon>
        <taxon>Cytophagia</taxon>
        <taxon>Cytophagales</taxon>
        <taxon>Rhodocytophagaceae</taxon>
        <taxon>Xanthocytophaga</taxon>
    </lineage>
</organism>
<evidence type="ECO:0000256" key="2">
    <source>
        <dbReference type="ARBA" id="ARBA00022475"/>
    </source>
</evidence>
<keyword evidence="3 6" id="KW-0812">Transmembrane</keyword>
<protein>
    <submittedName>
        <fullName evidence="9">ABC transporter permease</fullName>
    </submittedName>
</protein>
<comment type="subcellular location">
    <subcellularLocation>
        <location evidence="1">Cell membrane</location>
        <topology evidence="1">Multi-pass membrane protein</topology>
    </subcellularLocation>
</comment>
<feature type="domain" description="MacB-like periplasmic core" evidence="8">
    <location>
        <begin position="524"/>
        <end position="726"/>
    </location>
</feature>
<keyword evidence="5 6" id="KW-0472">Membrane</keyword>
<evidence type="ECO:0000256" key="5">
    <source>
        <dbReference type="ARBA" id="ARBA00023136"/>
    </source>
</evidence>
<dbReference type="InterPro" id="IPR003838">
    <property type="entry name" value="ABC3_permease_C"/>
</dbReference>
<keyword evidence="4 6" id="KW-1133">Transmembrane helix</keyword>
<evidence type="ECO:0000313" key="10">
    <source>
        <dbReference type="Proteomes" id="UP001241110"/>
    </source>
</evidence>
<feature type="transmembrane region" description="Helical" evidence="6">
    <location>
        <begin position="844"/>
        <end position="864"/>
    </location>
</feature>
<dbReference type="PANTHER" id="PTHR30572">
    <property type="entry name" value="MEMBRANE COMPONENT OF TRANSPORTER-RELATED"/>
    <property type="match status" value="1"/>
</dbReference>
<feature type="transmembrane region" description="Helical" evidence="6">
    <location>
        <begin position="760"/>
        <end position="784"/>
    </location>
</feature>
<evidence type="ECO:0000259" key="7">
    <source>
        <dbReference type="Pfam" id="PF02687"/>
    </source>
</evidence>
<dbReference type="GO" id="GO:0005886">
    <property type="term" value="C:plasma membrane"/>
    <property type="evidence" value="ECO:0007669"/>
    <property type="project" value="UniProtKB-SubCell"/>
</dbReference>
<dbReference type="Pfam" id="PF12704">
    <property type="entry name" value="MacB_PCD"/>
    <property type="match status" value="2"/>
</dbReference>
<accession>A0AAE3QUM3</accession>
<dbReference type="PANTHER" id="PTHR30572:SF18">
    <property type="entry name" value="ABC-TYPE MACROLIDE FAMILY EXPORT SYSTEM PERMEASE COMPONENT 2"/>
    <property type="match status" value="1"/>
</dbReference>
<dbReference type="NCBIfam" id="NF038404">
    <property type="entry name" value="perm_prefix_2"/>
    <property type="match status" value="1"/>
</dbReference>
<feature type="transmembrane region" description="Helical" evidence="6">
    <location>
        <begin position="421"/>
        <end position="447"/>
    </location>
</feature>
<feature type="transmembrane region" description="Helical" evidence="6">
    <location>
        <begin position="516"/>
        <end position="537"/>
    </location>
</feature>
<feature type="domain" description="MacB-like periplasmic core" evidence="8">
    <location>
        <begin position="107"/>
        <end position="331"/>
    </location>
</feature>
<dbReference type="InterPro" id="IPR025857">
    <property type="entry name" value="MacB_PCD"/>
</dbReference>
<feature type="transmembrane region" description="Helical" evidence="6">
    <location>
        <begin position="812"/>
        <end position="832"/>
    </location>
</feature>